<dbReference type="GO" id="GO:0016020">
    <property type="term" value="C:membrane"/>
    <property type="evidence" value="ECO:0007669"/>
    <property type="project" value="TreeGrafter"/>
</dbReference>
<dbReference type="PANTHER" id="PTHR43272">
    <property type="entry name" value="LONG-CHAIN-FATTY-ACID--COA LIGASE"/>
    <property type="match status" value="1"/>
</dbReference>
<name>A0A9P4MJY1_9PEZI</name>
<feature type="compositionally biased region" description="Polar residues" evidence="3">
    <location>
        <begin position="1"/>
        <end position="13"/>
    </location>
</feature>
<evidence type="ECO:0000313" key="5">
    <source>
        <dbReference type="EMBL" id="KAF2157620.1"/>
    </source>
</evidence>
<gene>
    <name evidence="5" type="ORF">K461DRAFT_273832</name>
</gene>
<dbReference type="OrthoDB" id="1700726at2759"/>
<dbReference type="AlphaFoldDB" id="A0A9P4MJY1"/>
<evidence type="ECO:0000256" key="3">
    <source>
        <dbReference type="SAM" id="MobiDB-lite"/>
    </source>
</evidence>
<dbReference type="InterPro" id="IPR000873">
    <property type="entry name" value="AMP-dep_synth/lig_dom"/>
</dbReference>
<keyword evidence="6" id="KW-1185">Reference proteome</keyword>
<keyword evidence="1" id="KW-0547">Nucleotide-binding</keyword>
<dbReference type="GO" id="GO:0005783">
    <property type="term" value="C:endoplasmic reticulum"/>
    <property type="evidence" value="ECO:0007669"/>
    <property type="project" value="TreeGrafter"/>
</dbReference>
<reference evidence="5" key="1">
    <citation type="journal article" date="2020" name="Stud. Mycol.">
        <title>101 Dothideomycetes genomes: a test case for predicting lifestyles and emergence of pathogens.</title>
        <authorList>
            <person name="Haridas S."/>
            <person name="Albert R."/>
            <person name="Binder M."/>
            <person name="Bloem J."/>
            <person name="Labutti K."/>
            <person name="Salamov A."/>
            <person name="Andreopoulos B."/>
            <person name="Baker S."/>
            <person name="Barry K."/>
            <person name="Bills G."/>
            <person name="Bluhm B."/>
            <person name="Cannon C."/>
            <person name="Castanera R."/>
            <person name="Culley D."/>
            <person name="Daum C."/>
            <person name="Ezra D."/>
            <person name="Gonzalez J."/>
            <person name="Henrissat B."/>
            <person name="Kuo A."/>
            <person name="Liang C."/>
            <person name="Lipzen A."/>
            <person name="Lutzoni F."/>
            <person name="Magnuson J."/>
            <person name="Mondo S."/>
            <person name="Nolan M."/>
            <person name="Ohm R."/>
            <person name="Pangilinan J."/>
            <person name="Park H.-J."/>
            <person name="Ramirez L."/>
            <person name="Alfaro M."/>
            <person name="Sun H."/>
            <person name="Tritt A."/>
            <person name="Yoshinaga Y."/>
            <person name="Zwiers L.-H."/>
            <person name="Turgeon B."/>
            <person name="Goodwin S."/>
            <person name="Spatafora J."/>
            <person name="Crous P."/>
            <person name="Grigoriev I."/>
        </authorList>
    </citation>
    <scope>NUCLEOTIDE SEQUENCE</scope>
    <source>
        <strain evidence="5">CBS 260.36</strain>
    </source>
</reference>
<dbReference type="Pfam" id="PF00501">
    <property type="entry name" value="AMP-binding"/>
    <property type="match status" value="1"/>
</dbReference>
<dbReference type="InterPro" id="IPR020845">
    <property type="entry name" value="AMP-binding_CS"/>
</dbReference>
<dbReference type="PROSITE" id="PS00455">
    <property type="entry name" value="AMP_BINDING"/>
    <property type="match status" value="1"/>
</dbReference>
<dbReference type="EMBL" id="ML996081">
    <property type="protein sequence ID" value="KAF2157620.1"/>
    <property type="molecule type" value="Genomic_DNA"/>
</dbReference>
<sequence>MSTDFRQVANSIQAPPPPGRPQSLPIPGSEVEGRSAVYRHWRFRDGPLLKTLDPKVQTGHDIFEQTANRVPNAKCLGHRPYNPQTKSWGQFQWQTYGEIQKRRANVGVGLILLHEELGITGKQYGVGLWCQNRPEWQLVDLGCVSQSIYSVSIYDTLGPDTTEYIINHASLACVAASLPHIPTLLKLAPRCPTLKLIVSLDPLSEGQEVAGNSKGDILSAIAGEVGVKVISLTDVEALGASKPRPYNTPSPSDITTINYTSGTTGPPKGVVISHAAQVAGCSSSLCLAVQRPDDVFLSYLPLAHIYERVCEGAAFWAGAGIGYFHGVVTELLEDLQMLRPTTFVSVPRLFNRFGGLIKASTIEATGVKGALSRHVVSAKMAAMENPDPAKATNKHFLYDRIWAKKVSKAIGLDRARVLVSGSAPMDPSLQKFLRVVFAADLFQGFGMTETYATGLGQLSGDMSTSNCGAVSPVNEMCLASVPDMDYLVTDKPHPRGELMVRGNNLFNGYYKNEEENQKSMTEDGWFKTGDIVEIDELGRFRIIDRRKNVLKLAQGEYISPERIENVYLGNIPYLAQAYVHGDSDKAFLVAIFGIAPDLFSTFIGKLGRNVAADDIAGLQAAASDPKVVAAVRKELDKIGKHNKFNSYERVRNFRLMIEPFTVENELLTPTLKLKRPQTAKKFRAELDQMYAESEEAPKAKL</sequence>
<keyword evidence="2" id="KW-0067">ATP-binding</keyword>
<accession>A0A9P4MJY1</accession>
<dbReference type="InterPro" id="IPR042099">
    <property type="entry name" value="ANL_N_sf"/>
</dbReference>
<dbReference type="Proteomes" id="UP000799439">
    <property type="component" value="Unassembled WGS sequence"/>
</dbReference>
<protein>
    <submittedName>
        <fullName evidence="5">Acetyl-CoA synthetase-like protein</fullName>
    </submittedName>
</protein>
<dbReference type="SUPFAM" id="SSF56801">
    <property type="entry name" value="Acetyl-CoA synthetase-like"/>
    <property type="match status" value="1"/>
</dbReference>
<evidence type="ECO:0000256" key="2">
    <source>
        <dbReference type="ARBA" id="ARBA00022840"/>
    </source>
</evidence>
<dbReference type="GO" id="GO:0004467">
    <property type="term" value="F:long-chain fatty acid-CoA ligase activity"/>
    <property type="evidence" value="ECO:0007669"/>
    <property type="project" value="TreeGrafter"/>
</dbReference>
<comment type="caution">
    <text evidence="5">The sequence shown here is derived from an EMBL/GenBank/DDBJ whole genome shotgun (WGS) entry which is preliminary data.</text>
</comment>
<organism evidence="5 6">
    <name type="scientific">Myriangium duriaei CBS 260.36</name>
    <dbReference type="NCBI Taxonomy" id="1168546"/>
    <lineage>
        <taxon>Eukaryota</taxon>
        <taxon>Fungi</taxon>
        <taxon>Dikarya</taxon>
        <taxon>Ascomycota</taxon>
        <taxon>Pezizomycotina</taxon>
        <taxon>Dothideomycetes</taxon>
        <taxon>Dothideomycetidae</taxon>
        <taxon>Myriangiales</taxon>
        <taxon>Myriangiaceae</taxon>
        <taxon>Myriangium</taxon>
    </lineage>
</organism>
<evidence type="ECO:0000259" key="4">
    <source>
        <dbReference type="Pfam" id="PF00501"/>
    </source>
</evidence>
<dbReference type="PANTHER" id="PTHR43272:SF33">
    <property type="entry name" value="AMP-BINDING DOMAIN-CONTAINING PROTEIN-RELATED"/>
    <property type="match status" value="1"/>
</dbReference>
<feature type="region of interest" description="Disordered" evidence="3">
    <location>
        <begin position="1"/>
        <end position="29"/>
    </location>
</feature>
<evidence type="ECO:0000313" key="6">
    <source>
        <dbReference type="Proteomes" id="UP000799439"/>
    </source>
</evidence>
<dbReference type="GO" id="GO:0005524">
    <property type="term" value="F:ATP binding"/>
    <property type="evidence" value="ECO:0007669"/>
    <property type="project" value="UniProtKB-KW"/>
</dbReference>
<evidence type="ECO:0000256" key="1">
    <source>
        <dbReference type="ARBA" id="ARBA00022741"/>
    </source>
</evidence>
<dbReference type="Gene3D" id="3.40.50.12780">
    <property type="entry name" value="N-terminal domain of ligase-like"/>
    <property type="match status" value="1"/>
</dbReference>
<feature type="domain" description="AMP-dependent synthetase/ligase" evidence="4">
    <location>
        <begin position="63"/>
        <end position="510"/>
    </location>
</feature>
<proteinExistence type="predicted"/>